<dbReference type="Gene3D" id="3.30.1490.300">
    <property type="match status" value="1"/>
</dbReference>
<feature type="transmembrane region" description="Helical" evidence="2">
    <location>
        <begin position="213"/>
        <end position="233"/>
    </location>
</feature>
<dbReference type="InterPro" id="IPR043129">
    <property type="entry name" value="ATPase_NBD"/>
</dbReference>
<dbReference type="Proteomes" id="UP001459204">
    <property type="component" value="Unassembled WGS sequence"/>
</dbReference>
<keyword evidence="2" id="KW-0472">Membrane</keyword>
<accession>A0ABU9J4E4</accession>
<dbReference type="PANTHER" id="PTHR40278">
    <property type="entry name" value="DNA UTILIZATION PROTEIN HOFN"/>
    <property type="match status" value="1"/>
</dbReference>
<dbReference type="Pfam" id="PF05137">
    <property type="entry name" value="PilN"/>
    <property type="match status" value="1"/>
</dbReference>
<dbReference type="EMBL" id="JBBWWT010000012">
    <property type="protein sequence ID" value="MEL1266137.1"/>
    <property type="molecule type" value="Genomic_DNA"/>
</dbReference>
<dbReference type="InterPro" id="IPR007813">
    <property type="entry name" value="PilN"/>
</dbReference>
<proteinExistence type="predicted"/>
<evidence type="ECO:0000313" key="3">
    <source>
        <dbReference type="EMBL" id="MEL1266137.1"/>
    </source>
</evidence>
<dbReference type="InterPro" id="IPR052534">
    <property type="entry name" value="Extracell_DNA_Util/SecSys_Comp"/>
</dbReference>
<feature type="region of interest" description="Disordered" evidence="1">
    <location>
        <begin position="361"/>
        <end position="382"/>
    </location>
</feature>
<reference evidence="3 4" key="1">
    <citation type="submission" date="2024-04" db="EMBL/GenBank/DDBJ databases">
        <title>Draft genome sequence of Pseudoxanthomonas putridarboris WD12.</title>
        <authorList>
            <person name="Oh J."/>
        </authorList>
    </citation>
    <scope>NUCLEOTIDE SEQUENCE [LARGE SCALE GENOMIC DNA]</scope>
    <source>
        <strain evidence="3 4">WD12</strain>
    </source>
</reference>
<gene>
    <name evidence="3" type="ORF">AAD027_17420</name>
</gene>
<evidence type="ECO:0000313" key="4">
    <source>
        <dbReference type="Proteomes" id="UP001459204"/>
    </source>
</evidence>
<organism evidence="3 4">
    <name type="scientific">Pseudoxanthomonas putridarboris</name>
    <dbReference type="NCBI Taxonomy" id="752605"/>
    <lineage>
        <taxon>Bacteria</taxon>
        <taxon>Pseudomonadati</taxon>
        <taxon>Pseudomonadota</taxon>
        <taxon>Gammaproteobacteria</taxon>
        <taxon>Lysobacterales</taxon>
        <taxon>Lysobacteraceae</taxon>
        <taxon>Pseudoxanthomonas</taxon>
    </lineage>
</organism>
<dbReference type="PANTHER" id="PTHR40278:SF1">
    <property type="entry name" value="DNA UTILIZATION PROTEIN HOFN"/>
    <property type="match status" value="1"/>
</dbReference>
<keyword evidence="2" id="KW-1133">Transmembrane helix</keyword>
<name>A0ABU9J4E4_9GAMM</name>
<dbReference type="SUPFAM" id="SSF53067">
    <property type="entry name" value="Actin-like ATPase domain"/>
    <property type="match status" value="1"/>
</dbReference>
<evidence type="ECO:0000256" key="1">
    <source>
        <dbReference type="SAM" id="MobiDB-lite"/>
    </source>
</evidence>
<keyword evidence="4" id="KW-1185">Reference proteome</keyword>
<feature type="compositionally biased region" description="Low complexity" evidence="1">
    <location>
        <begin position="365"/>
        <end position="376"/>
    </location>
</feature>
<dbReference type="RefSeq" id="WP_341727307.1">
    <property type="nucleotide sequence ID" value="NZ_JBBWWT010000012.1"/>
</dbReference>
<sequence length="382" mass="41511">MSGLRDSLQQLRARLGPGPRSFLAWWSQALASWLPARWRVLLGLTRDRLLFQRDGEELRMAWQEGAQRHELARLPATVTGDDLRALLGTRLAELPRWWLLPAGSALRRRLLLPAAAADRLRDVVRFELDRQTPFRAEDVCFDARVLGRREDGQLETELVAVPRTGFDAELAQLGPLSAELAGADVADAEGLPLGVNLLPPEARASRQASGRGLHLALAAVALGALVLGAWLILDNRRAAADAFAAQVSGRAEQARRVSAQRQQLTDLVAGMTALNKARADRPTTVEVMDEVTRRLPDNTYLEKLSIEGDRLMLIGFSPEASGLVARLEGSPLWRSPALSGALQPDPRTRLDRFTLTAELVGTRNATPAAAPAPGDADGAGRD</sequence>
<evidence type="ECO:0000256" key="2">
    <source>
        <dbReference type="SAM" id="Phobius"/>
    </source>
</evidence>
<comment type="caution">
    <text evidence="3">The sequence shown here is derived from an EMBL/GenBank/DDBJ whole genome shotgun (WGS) entry which is preliminary data.</text>
</comment>
<keyword evidence="2" id="KW-0812">Transmembrane</keyword>
<protein>
    <submittedName>
        <fullName evidence="3">PilN domain-containing protein</fullName>
    </submittedName>
</protein>